<name>A0ABS7JH94_9SPHN</name>
<keyword evidence="3" id="KW-1185">Reference proteome</keyword>
<organism evidence="2 3">
    <name type="scientific">Qipengyuania pacifica</name>
    <dbReference type="NCBI Taxonomy" id="2860199"/>
    <lineage>
        <taxon>Bacteria</taxon>
        <taxon>Pseudomonadati</taxon>
        <taxon>Pseudomonadota</taxon>
        <taxon>Alphaproteobacteria</taxon>
        <taxon>Sphingomonadales</taxon>
        <taxon>Erythrobacteraceae</taxon>
        <taxon>Qipengyuania</taxon>
    </lineage>
</organism>
<evidence type="ECO:0000259" key="1">
    <source>
        <dbReference type="Pfam" id="PF01636"/>
    </source>
</evidence>
<dbReference type="Gene3D" id="3.90.1200.10">
    <property type="match status" value="1"/>
</dbReference>
<dbReference type="InterPro" id="IPR002575">
    <property type="entry name" value="Aminoglycoside_PTrfase"/>
</dbReference>
<sequence length="329" mass="37506">MSDALPEGIHNFLGNTEWEGAEIAPLVGDASFRRYFRLRMGGRTAMLMHAPPPHEDPKPFLQVAHWLKANGMRAPHILAERAPEGWVLTEDFGDQRMREWIDEHPKDERDIYAKAIETLAQLHRLPPGPFPPYDMAVYQREVDLFVEWYCPAMGLVVDATSWAAAWEEALAPLMKRQNPGVTVLRDYHAENIMLLEPEKLAGEQGLIDFQDALVGHPAYDLVSLLQDARRDVSLALEEEMLGRYRAAADPGEHFEADYARLGAQRNAKIVGIFTRLWKRDGKARYLAMIPRVWEAMERDLAHDSMAPVAEWFARNVPQEIRDTFGGEIQ</sequence>
<dbReference type="SUPFAM" id="SSF56112">
    <property type="entry name" value="Protein kinase-like (PK-like)"/>
    <property type="match status" value="1"/>
</dbReference>
<gene>
    <name evidence="2" type="ORF">K3177_05780</name>
</gene>
<comment type="caution">
    <text evidence="2">The sequence shown here is derived from an EMBL/GenBank/DDBJ whole genome shotgun (WGS) entry which is preliminary data.</text>
</comment>
<reference evidence="2 3" key="1">
    <citation type="submission" date="2021-08" db="EMBL/GenBank/DDBJ databases">
        <title>Comparative Genomics Analysis of the Genus Qipengyuania Reveals Extensive Genetic Diversity and Metabolic Versatility, Including the Description of Fifteen Novel Species.</title>
        <authorList>
            <person name="Liu Y."/>
        </authorList>
    </citation>
    <scope>NUCLEOTIDE SEQUENCE [LARGE SCALE GENOMIC DNA]</scope>
    <source>
        <strain evidence="2 3">GH25</strain>
    </source>
</reference>
<proteinExistence type="predicted"/>
<dbReference type="Pfam" id="PF01636">
    <property type="entry name" value="APH"/>
    <property type="match status" value="1"/>
</dbReference>
<evidence type="ECO:0000313" key="3">
    <source>
        <dbReference type="Proteomes" id="UP000776651"/>
    </source>
</evidence>
<evidence type="ECO:0000313" key="2">
    <source>
        <dbReference type="EMBL" id="MBX7488015.1"/>
    </source>
</evidence>
<dbReference type="Proteomes" id="UP000776651">
    <property type="component" value="Unassembled WGS sequence"/>
</dbReference>
<protein>
    <submittedName>
        <fullName evidence="2">Phosphotransferase</fullName>
    </submittedName>
</protein>
<dbReference type="InterPro" id="IPR011009">
    <property type="entry name" value="Kinase-like_dom_sf"/>
</dbReference>
<dbReference type="Gene3D" id="3.30.200.20">
    <property type="entry name" value="Phosphorylase Kinase, domain 1"/>
    <property type="match status" value="1"/>
</dbReference>
<dbReference type="RefSeq" id="WP_221597535.1">
    <property type="nucleotide sequence ID" value="NZ_JAIGNQ010000002.1"/>
</dbReference>
<dbReference type="EMBL" id="JAIGNQ010000002">
    <property type="protein sequence ID" value="MBX7488015.1"/>
    <property type="molecule type" value="Genomic_DNA"/>
</dbReference>
<feature type="domain" description="Aminoglycoside phosphotransferase" evidence="1">
    <location>
        <begin position="23"/>
        <end position="248"/>
    </location>
</feature>
<accession>A0ABS7JH94</accession>